<feature type="binding site" evidence="7">
    <location>
        <position position="126"/>
    </location>
    <ligand>
        <name>Zn(2+)</name>
        <dbReference type="ChEBI" id="CHEBI:29105"/>
        <note>catalytic</note>
    </ligand>
</feature>
<sequence length="164" mass="18097">MNLEVTIEDARWQQLEPLAARAIKAVLDFCDLDAELCEVSLLACDDARIADLNAEFREKPTPTNVLSWPAEDLTADEAGQRPARPAPDFTGEIPLGDIAISFDTCAREAADANKTMDDHVTHLIIHGVLHLLGYDHIRDPDATLMEEVEVEILGKMGIDDPYSM</sequence>
<dbReference type="GO" id="GO:0004521">
    <property type="term" value="F:RNA endonuclease activity"/>
    <property type="evidence" value="ECO:0007669"/>
    <property type="project" value="UniProtKB-UniRule"/>
</dbReference>
<evidence type="ECO:0000256" key="7">
    <source>
        <dbReference type="HAMAP-Rule" id="MF_00009"/>
    </source>
</evidence>
<proteinExistence type="inferred from homology"/>
<evidence type="ECO:0000313" key="9">
    <source>
        <dbReference type="Proteomes" id="UP000050786"/>
    </source>
</evidence>
<evidence type="ECO:0000256" key="6">
    <source>
        <dbReference type="ARBA" id="ARBA00022833"/>
    </source>
</evidence>
<gene>
    <name evidence="7 8" type="primary">ybeY</name>
    <name evidence="8" type="ORF">RUM4293_02013</name>
</gene>
<dbReference type="NCBIfam" id="TIGR00043">
    <property type="entry name" value="rRNA maturation RNase YbeY"/>
    <property type="match status" value="1"/>
</dbReference>
<keyword evidence="7" id="KW-0698">rRNA processing</keyword>
<evidence type="ECO:0000256" key="5">
    <source>
        <dbReference type="ARBA" id="ARBA00022801"/>
    </source>
</evidence>
<dbReference type="Proteomes" id="UP000050786">
    <property type="component" value="Unassembled WGS sequence"/>
</dbReference>
<evidence type="ECO:0000256" key="2">
    <source>
        <dbReference type="ARBA" id="ARBA00022722"/>
    </source>
</evidence>
<keyword evidence="7" id="KW-0963">Cytoplasm</keyword>
<comment type="similarity">
    <text evidence="1 7">Belongs to the endoribonuclease YbeY family.</text>
</comment>
<dbReference type="AlphaFoldDB" id="A0A0P1E3Z4"/>
<dbReference type="GO" id="GO:0008270">
    <property type="term" value="F:zinc ion binding"/>
    <property type="evidence" value="ECO:0007669"/>
    <property type="project" value="UniProtKB-UniRule"/>
</dbReference>
<dbReference type="PANTHER" id="PTHR46986">
    <property type="entry name" value="ENDORIBONUCLEASE YBEY, CHLOROPLASTIC"/>
    <property type="match status" value="1"/>
</dbReference>
<accession>A0A0P1E3Z4</accession>
<keyword evidence="9" id="KW-1185">Reference proteome</keyword>
<keyword evidence="7" id="KW-0690">Ribosome biogenesis</keyword>
<evidence type="ECO:0000256" key="4">
    <source>
        <dbReference type="ARBA" id="ARBA00022759"/>
    </source>
</evidence>
<keyword evidence="3 7" id="KW-0479">Metal-binding</keyword>
<keyword evidence="6 7" id="KW-0862">Zinc</keyword>
<dbReference type="Pfam" id="PF02130">
    <property type="entry name" value="YbeY"/>
    <property type="match status" value="1"/>
</dbReference>
<evidence type="ECO:0000256" key="1">
    <source>
        <dbReference type="ARBA" id="ARBA00010875"/>
    </source>
</evidence>
<dbReference type="Gene3D" id="3.40.390.30">
    <property type="entry name" value="Metalloproteases ('zincins'), catalytic domain"/>
    <property type="match status" value="1"/>
</dbReference>
<dbReference type="RefSeq" id="WP_058273159.1">
    <property type="nucleotide sequence ID" value="NZ_CYPS01000035.1"/>
</dbReference>
<feature type="binding site" evidence="7">
    <location>
        <position position="136"/>
    </location>
    <ligand>
        <name>Zn(2+)</name>
        <dbReference type="ChEBI" id="CHEBI:29105"/>
        <note>catalytic</note>
    </ligand>
</feature>
<dbReference type="InterPro" id="IPR002036">
    <property type="entry name" value="YbeY"/>
</dbReference>
<evidence type="ECO:0000256" key="3">
    <source>
        <dbReference type="ARBA" id="ARBA00022723"/>
    </source>
</evidence>
<dbReference type="GO" id="GO:0006364">
    <property type="term" value="P:rRNA processing"/>
    <property type="evidence" value="ECO:0007669"/>
    <property type="project" value="UniProtKB-UniRule"/>
</dbReference>
<protein>
    <recommendedName>
        <fullName evidence="7">Endoribonuclease YbeY</fullName>
        <ecNumber evidence="7">3.1.-.-</ecNumber>
    </recommendedName>
</protein>
<feature type="binding site" evidence="7">
    <location>
        <position position="130"/>
    </location>
    <ligand>
        <name>Zn(2+)</name>
        <dbReference type="ChEBI" id="CHEBI:29105"/>
        <note>catalytic</note>
    </ligand>
</feature>
<comment type="function">
    <text evidence="7">Single strand-specific metallo-endoribonuclease involved in late-stage 70S ribosome quality control and in maturation of the 3' terminus of the 16S rRNA.</text>
</comment>
<dbReference type="GO" id="GO:0004222">
    <property type="term" value="F:metalloendopeptidase activity"/>
    <property type="evidence" value="ECO:0007669"/>
    <property type="project" value="InterPro"/>
</dbReference>
<dbReference type="SUPFAM" id="SSF55486">
    <property type="entry name" value="Metalloproteases ('zincins'), catalytic domain"/>
    <property type="match status" value="1"/>
</dbReference>
<dbReference type="PROSITE" id="PS01306">
    <property type="entry name" value="UPF0054"/>
    <property type="match status" value="1"/>
</dbReference>
<organism evidence="8 9">
    <name type="scientific">Ruegeria atlantica</name>
    <dbReference type="NCBI Taxonomy" id="81569"/>
    <lineage>
        <taxon>Bacteria</taxon>
        <taxon>Pseudomonadati</taxon>
        <taxon>Pseudomonadota</taxon>
        <taxon>Alphaproteobacteria</taxon>
        <taxon>Rhodobacterales</taxon>
        <taxon>Roseobacteraceae</taxon>
        <taxon>Ruegeria</taxon>
    </lineage>
</organism>
<dbReference type="EC" id="3.1.-.-" evidence="7"/>
<keyword evidence="5 7" id="KW-0378">Hydrolase</keyword>
<reference evidence="9" key="1">
    <citation type="submission" date="2015-09" db="EMBL/GenBank/DDBJ databases">
        <authorList>
            <person name="Rodrigo-Torres L."/>
            <person name="Arahal D.R."/>
        </authorList>
    </citation>
    <scope>NUCLEOTIDE SEQUENCE [LARGE SCALE GENOMIC DNA]</scope>
    <source>
        <strain evidence="9">CECT 4293</strain>
    </source>
</reference>
<dbReference type="PANTHER" id="PTHR46986:SF1">
    <property type="entry name" value="ENDORIBONUCLEASE YBEY, CHLOROPLASTIC"/>
    <property type="match status" value="1"/>
</dbReference>
<dbReference type="InterPro" id="IPR020549">
    <property type="entry name" value="YbeY_CS"/>
</dbReference>
<keyword evidence="2 7" id="KW-0540">Nuclease</keyword>
<keyword evidence="4 7" id="KW-0255">Endonuclease</keyword>
<dbReference type="EMBL" id="CYPS01000035">
    <property type="protein sequence ID" value="CUH43120.1"/>
    <property type="molecule type" value="Genomic_DNA"/>
</dbReference>
<dbReference type="InterPro" id="IPR023091">
    <property type="entry name" value="MetalPrtase_cat_dom_sf_prd"/>
</dbReference>
<name>A0A0P1E3Z4_9RHOB</name>
<comment type="subcellular location">
    <subcellularLocation>
        <location evidence="7">Cytoplasm</location>
    </subcellularLocation>
</comment>
<comment type="cofactor">
    <cofactor evidence="7">
        <name>Zn(2+)</name>
        <dbReference type="ChEBI" id="CHEBI:29105"/>
    </cofactor>
    <text evidence="7">Binds 1 zinc ion.</text>
</comment>
<dbReference type="GO" id="GO:0005737">
    <property type="term" value="C:cytoplasm"/>
    <property type="evidence" value="ECO:0007669"/>
    <property type="project" value="UniProtKB-SubCell"/>
</dbReference>
<evidence type="ECO:0000313" key="8">
    <source>
        <dbReference type="EMBL" id="CUH43120.1"/>
    </source>
</evidence>
<dbReference type="HAMAP" id="MF_00009">
    <property type="entry name" value="Endoribonucl_YbeY"/>
    <property type="match status" value="1"/>
</dbReference>